<name>A0A8H5H5G5_9AGAR</name>
<sequence>MWHYLITNYGNPFESAEIYPTIPVGIIMTALITLSVNSFYGWRIFKLSKHNWWLTGSIAFLSLARVALALASASEMFKLKTFLGFLQNKILFTSGLSVSVLTDIVISAARYHYLKALKQGYSQTQELVDRVVIFTVNDGVLTCAVVIVCIAFWLGMPYNFVYMAIYFTVSKFYSNSVLATLNLRNWHRHQYAWPGRALGLSMMQPTAIRERGARDSETILPVPADSAHINKSSSPDLESGRLEVEVFVARQVEYDASSLSGNADEAVSHSNN</sequence>
<dbReference type="InterPro" id="IPR045339">
    <property type="entry name" value="DUF6534"/>
</dbReference>
<keyword evidence="1" id="KW-1133">Transmembrane helix</keyword>
<feature type="transmembrane region" description="Helical" evidence="1">
    <location>
        <begin position="52"/>
        <end position="70"/>
    </location>
</feature>
<reference evidence="3 4" key="1">
    <citation type="journal article" date="2020" name="ISME J.">
        <title>Uncovering the hidden diversity of litter-decomposition mechanisms in mushroom-forming fungi.</title>
        <authorList>
            <person name="Floudas D."/>
            <person name="Bentzer J."/>
            <person name="Ahren D."/>
            <person name="Johansson T."/>
            <person name="Persson P."/>
            <person name="Tunlid A."/>
        </authorList>
    </citation>
    <scope>NUCLEOTIDE SEQUENCE [LARGE SCALE GENOMIC DNA]</scope>
    <source>
        <strain evidence="3 4">CBS 406.79</strain>
    </source>
</reference>
<feature type="domain" description="DUF6534" evidence="2">
    <location>
        <begin position="99"/>
        <end position="185"/>
    </location>
</feature>
<proteinExistence type="predicted"/>
<protein>
    <recommendedName>
        <fullName evidence="2">DUF6534 domain-containing protein</fullName>
    </recommendedName>
</protein>
<comment type="caution">
    <text evidence="3">The sequence shown here is derived from an EMBL/GenBank/DDBJ whole genome shotgun (WGS) entry which is preliminary data.</text>
</comment>
<dbReference type="PANTHER" id="PTHR40465">
    <property type="entry name" value="CHROMOSOME 1, WHOLE GENOME SHOTGUN SEQUENCE"/>
    <property type="match status" value="1"/>
</dbReference>
<keyword evidence="1" id="KW-0472">Membrane</keyword>
<dbReference type="Pfam" id="PF20152">
    <property type="entry name" value="DUF6534"/>
    <property type="match status" value="1"/>
</dbReference>
<keyword evidence="4" id="KW-1185">Reference proteome</keyword>
<feature type="transmembrane region" description="Helical" evidence="1">
    <location>
        <begin position="20"/>
        <end position="40"/>
    </location>
</feature>
<feature type="transmembrane region" description="Helical" evidence="1">
    <location>
        <begin position="131"/>
        <end position="154"/>
    </location>
</feature>
<evidence type="ECO:0000313" key="3">
    <source>
        <dbReference type="EMBL" id="KAF5377119.1"/>
    </source>
</evidence>
<dbReference type="EMBL" id="JAACJN010000085">
    <property type="protein sequence ID" value="KAF5377119.1"/>
    <property type="molecule type" value="Genomic_DNA"/>
</dbReference>
<dbReference type="Proteomes" id="UP000518752">
    <property type="component" value="Unassembled WGS sequence"/>
</dbReference>
<feature type="transmembrane region" description="Helical" evidence="1">
    <location>
        <begin position="90"/>
        <end position="111"/>
    </location>
</feature>
<evidence type="ECO:0000259" key="2">
    <source>
        <dbReference type="Pfam" id="PF20152"/>
    </source>
</evidence>
<dbReference type="PANTHER" id="PTHR40465:SF1">
    <property type="entry name" value="DUF6534 DOMAIN-CONTAINING PROTEIN"/>
    <property type="match status" value="1"/>
</dbReference>
<evidence type="ECO:0000256" key="1">
    <source>
        <dbReference type="SAM" id="Phobius"/>
    </source>
</evidence>
<accession>A0A8H5H5G5</accession>
<dbReference type="AlphaFoldDB" id="A0A8H5H5G5"/>
<organism evidence="3 4">
    <name type="scientific">Collybiopsis confluens</name>
    <dbReference type="NCBI Taxonomy" id="2823264"/>
    <lineage>
        <taxon>Eukaryota</taxon>
        <taxon>Fungi</taxon>
        <taxon>Dikarya</taxon>
        <taxon>Basidiomycota</taxon>
        <taxon>Agaricomycotina</taxon>
        <taxon>Agaricomycetes</taxon>
        <taxon>Agaricomycetidae</taxon>
        <taxon>Agaricales</taxon>
        <taxon>Marasmiineae</taxon>
        <taxon>Omphalotaceae</taxon>
        <taxon>Collybiopsis</taxon>
    </lineage>
</organism>
<evidence type="ECO:0000313" key="4">
    <source>
        <dbReference type="Proteomes" id="UP000518752"/>
    </source>
</evidence>
<keyword evidence="1" id="KW-0812">Transmembrane</keyword>
<feature type="transmembrane region" description="Helical" evidence="1">
    <location>
        <begin position="160"/>
        <end position="181"/>
    </location>
</feature>
<gene>
    <name evidence="3" type="ORF">D9757_008803</name>
</gene>
<dbReference type="OrthoDB" id="3206554at2759"/>